<dbReference type="STRING" id="74557.A0A1V9ZXQ0"/>
<dbReference type="InterPro" id="IPR002156">
    <property type="entry name" value="RNaseH_domain"/>
</dbReference>
<dbReference type="EMBL" id="JNBS01001078">
    <property type="protein sequence ID" value="OQS02777.1"/>
    <property type="molecule type" value="Genomic_DNA"/>
</dbReference>
<dbReference type="GO" id="GO:0003676">
    <property type="term" value="F:nucleic acid binding"/>
    <property type="evidence" value="ECO:0007669"/>
    <property type="project" value="InterPro"/>
</dbReference>
<dbReference type="Pfam" id="PF13456">
    <property type="entry name" value="RVT_3"/>
    <property type="match status" value="1"/>
</dbReference>
<dbReference type="SUPFAM" id="SSF53098">
    <property type="entry name" value="Ribonuclease H-like"/>
    <property type="match status" value="1"/>
</dbReference>
<evidence type="ECO:0000313" key="2">
    <source>
        <dbReference type="EMBL" id="OQS02777.1"/>
    </source>
</evidence>
<proteinExistence type="predicted"/>
<evidence type="ECO:0000313" key="3">
    <source>
        <dbReference type="Proteomes" id="UP000243217"/>
    </source>
</evidence>
<sequence>MFDFSASKNSRLKEGIVYFNGAASLTSKNGGSGSLIFAENDVFNVKYKASFIKGETTNNLAEYDSLINALIMAIRGDNLLILQQQKGIYRVSQKYLIPFLLESEGNYIYNCVWTHVTRDMNQAADYLSKIALNEEQNYTNESQDTPKEIIEETLNYLQDDIQAFTYCS</sequence>
<dbReference type="Gene3D" id="3.30.420.10">
    <property type="entry name" value="Ribonuclease H-like superfamily/Ribonuclease H"/>
    <property type="match status" value="1"/>
</dbReference>
<protein>
    <recommendedName>
        <fullName evidence="1">RNase H type-1 domain-containing protein</fullName>
    </recommendedName>
</protein>
<gene>
    <name evidence="2" type="ORF">THRCLA_21328</name>
</gene>
<dbReference type="InterPro" id="IPR012337">
    <property type="entry name" value="RNaseH-like_sf"/>
</dbReference>
<feature type="domain" description="RNase H type-1" evidence="1">
    <location>
        <begin position="19"/>
        <end position="129"/>
    </location>
</feature>
<dbReference type="Proteomes" id="UP000243217">
    <property type="component" value="Unassembled WGS sequence"/>
</dbReference>
<reference evidence="2 3" key="1">
    <citation type="journal article" date="2014" name="Genome Biol. Evol.">
        <title>The secreted proteins of Achlya hypogyna and Thraustotheca clavata identify the ancestral oomycete secretome and reveal gene acquisitions by horizontal gene transfer.</title>
        <authorList>
            <person name="Misner I."/>
            <person name="Blouin N."/>
            <person name="Leonard G."/>
            <person name="Richards T.A."/>
            <person name="Lane C.E."/>
        </authorList>
    </citation>
    <scope>NUCLEOTIDE SEQUENCE [LARGE SCALE GENOMIC DNA]</scope>
    <source>
        <strain evidence="2 3">ATCC 34112</strain>
    </source>
</reference>
<name>A0A1V9ZXQ0_9STRA</name>
<dbReference type="AlphaFoldDB" id="A0A1V9ZXQ0"/>
<organism evidence="2 3">
    <name type="scientific">Thraustotheca clavata</name>
    <dbReference type="NCBI Taxonomy" id="74557"/>
    <lineage>
        <taxon>Eukaryota</taxon>
        <taxon>Sar</taxon>
        <taxon>Stramenopiles</taxon>
        <taxon>Oomycota</taxon>
        <taxon>Saprolegniomycetes</taxon>
        <taxon>Saprolegniales</taxon>
        <taxon>Achlyaceae</taxon>
        <taxon>Thraustotheca</taxon>
    </lineage>
</organism>
<accession>A0A1V9ZXQ0</accession>
<dbReference type="InterPro" id="IPR036397">
    <property type="entry name" value="RNaseH_sf"/>
</dbReference>
<evidence type="ECO:0000259" key="1">
    <source>
        <dbReference type="Pfam" id="PF13456"/>
    </source>
</evidence>
<dbReference type="GO" id="GO:0004523">
    <property type="term" value="F:RNA-DNA hybrid ribonuclease activity"/>
    <property type="evidence" value="ECO:0007669"/>
    <property type="project" value="InterPro"/>
</dbReference>
<keyword evidence="3" id="KW-1185">Reference proteome</keyword>
<comment type="caution">
    <text evidence="2">The sequence shown here is derived from an EMBL/GenBank/DDBJ whole genome shotgun (WGS) entry which is preliminary data.</text>
</comment>